<dbReference type="PROSITE" id="PS50279">
    <property type="entry name" value="BPTI_KUNITZ_2"/>
    <property type="match status" value="1"/>
</dbReference>
<accession>A0A4W5Q136</accession>
<dbReference type="PANTHER" id="PTHR10083:SF374">
    <property type="entry name" value="BPTI_KUNITZ INHIBITOR DOMAIN-CONTAINING PROTEIN"/>
    <property type="match status" value="1"/>
</dbReference>
<evidence type="ECO:0000256" key="1">
    <source>
        <dbReference type="ARBA" id="ARBA00023157"/>
    </source>
</evidence>
<dbReference type="Gene3D" id="4.10.410.10">
    <property type="entry name" value="Pancreatic trypsin inhibitor Kunitz domain"/>
    <property type="match status" value="1"/>
</dbReference>
<dbReference type="PANTHER" id="PTHR10083">
    <property type="entry name" value="KUNITZ-TYPE PROTEASE INHIBITOR-RELATED"/>
    <property type="match status" value="1"/>
</dbReference>
<evidence type="ECO:0000259" key="2">
    <source>
        <dbReference type="PROSITE" id="PS50279"/>
    </source>
</evidence>
<keyword evidence="1" id="KW-1015">Disulfide bond</keyword>
<reference evidence="3" key="3">
    <citation type="submission" date="2025-09" db="UniProtKB">
        <authorList>
            <consortium name="Ensembl"/>
        </authorList>
    </citation>
    <scope>IDENTIFICATION</scope>
</reference>
<dbReference type="GO" id="GO:0005615">
    <property type="term" value="C:extracellular space"/>
    <property type="evidence" value="ECO:0007669"/>
    <property type="project" value="TreeGrafter"/>
</dbReference>
<reference evidence="3" key="2">
    <citation type="submission" date="2025-08" db="UniProtKB">
        <authorList>
            <consortium name="Ensembl"/>
        </authorList>
    </citation>
    <scope>IDENTIFICATION</scope>
</reference>
<dbReference type="InterPro" id="IPR050098">
    <property type="entry name" value="TFPI/VKTCI-like"/>
</dbReference>
<dbReference type="GeneTree" id="ENSGT00960000187083"/>
<dbReference type="PROSITE" id="PS00280">
    <property type="entry name" value="BPTI_KUNITZ_1"/>
    <property type="match status" value="1"/>
</dbReference>
<name>A0A4W5Q136_9TELE</name>
<dbReference type="SUPFAM" id="SSF57362">
    <property type="entry name" value="BPTI-like"/>
    <property type="match status" value="1"/>
</dbReference>
<proteinExistence type="predicted"/>
<dbReference type="InterPro" id="IPR002223">
    <property type="entry name" value="Kunitz_BPTI"/>
</dbReference>
<dbReference type="GO" id="GO:0004867">
    <property type="term" value="F:serine-type endopeptidase inhibitor activity"/>
    <property type="evidence" value="ECO:0007669"/>
    <property type="project" value="InterPro"/>
</dbReference>
<dbReference type="AlphaFoldDB" id="A0A4W5Q136"/>
<reference evidence="4" key="1">
    <citation type="submission" date="2018-06" db="EMBL/GenBank/DDBJ databases">
        <title>Genome assembly of Danube salmon.</title>
        <authorList>
            <person name="Macqueen D.J."/>
            <person name="Gundappa M.K."/>
        </authorList>
    </citation>
    <scope>NUCLEOTIDE SEQUENCE [LARGE SCALE GENOMIC DNA]</scope>
</reference>
<dbReference type="Proteomes" id="UP000314982">
    <property type="component" value="Unassembled WGS sequence"/>
</dbReference>
<dbReference type="SMART" id="SM00131">
    <property type="entry name" value="KU"/>
    <property type="match status" value="1"/>
</dbReference>
<sequence length="83" mass="9221">ENRFGEEGRGVLSLRYFYDVTASKCSHFWYGGCHGNNNNFLTSAECQRTCPDRPGASSHAHPCCLRPLPRPRAAPPTASRLAR</sequence>
<keyword evidence="4" id="KW-1185">Reference proteome</keyword>
<dbReference type="Ensembl" id="ENSHHUT00000068383.1">
    <property type="protein sequence ID" value="ENSHHUP00000066149.1"/>
    <property type="gene ID" value="ENSHHUG00000039014.1"/>
</dbReference>
<dbReference type="Pfam" id="PF00014">
    <property type="entry name" value="Kunitz_BPTI"/>
    <property type="match status" value="1"/>
</dbReference>
<dbReference type="InterPro" id="IPR036880">
    <property type="entry name" value="Kunitz_BPTI_sf"/>
</dbReference>
<evidence type="ECO:0000313" key="4">
    <source>
        <dbReference type="Proteomes" id="UP000314982"/>
    </source>
</evidence>
<evidence type="ECO:0000313" key="3">
    <source>
        <dbReference type="Ensembl" id="ENSHHUP00000066149.1"/>
    </source>
</evidence>
<dbReference type="STRING" id="62062.ENSHHUP00000066149"/>
<dbReference type="InterPro" id="IPR020901">
    <property type="entry name" value="Prtase_inh_Kunz-CS"/>
</dbReference>
<feature type="domain" description="BPTI/Kunitz inhibitor" evidence="2">
    <location>
        <begin position="1"/>
        <end position="50"/>
    </location>
</feature>
<protein>
    <recommendedName>
        <fullName evidence="2">BPTI/Kunitz inhibitor domain-containing protein</fullName>
    </recommendedName>
</protein>
<dbReference type="PRINTS" id="PR00759">
    <property type="entry name" value="BASICPTASE"/>
</dbReference>
<organism evidence="3 4">
    <name type="scientific">Hucho hucho</name>
    <name type="common">huchen</name>
    <dbReference type="NCBI Taxonomy" id="62062"/>
    <lineage>
        <taxon>Eukaryota</taxon>
        <taxon>Metazoa</taxon>
        <taxon>Chordata</taxon>
        <taxon>Craniata</taxon>
        <taxon>Vertebrata</taxon>
        <taxon>Euteleostomi</taxon>
        <taxon>Actinopterygii</taxon>
        <taxon>Neopterygii</taxon>
        <taxon>Teleostei</taxon>
        <taxon>Protacanthopterygii</taxon>
        <taxon>Salmoniformes</taxon>
        <taxon>Salmonidae</taxon>
        <taxon>Salmoninae</taxon>
        <taxon>Hucho</taxon>
    </lineage>
</organism>